<dbReference type="GO" id="GO:0003677">
    <property type="term" value="F:DNA binding"/>
    <property type="evidence" value="ECO:0007669"/>
    <property type="project" value="InterPro"/>
</dbReference>
<dbReference type="GO" id="GO:0006352">
    <property type="term" value="P:DNA-templated transcription initiation"/>
    <property type="evidence" value="ECO:0007669"/>
    <property type="project" value="InterPro"/>
</dbReference>
<dbReference type="SUPFAM" id="SSF88946">
    <property type="entry name" value="Sigma2 domain of RNA polymerase sigma factors"/>
    <property type="match status" value="1"/>
</dbReference>
<evidence type="ECO:0000256" key="1">
    <source>
        <dbReference type="ARBA" id="ARBA00010641"/>
    </source>
</evidence>
<evidence type="ECO:0000256" key="4">
    <source>
        <dbReference type="ARBA" id="ARBA00023163"/>
    </source>
</evidence>
<evidence type="ECO:0000313" key="7">
    <source>
        <dbReference type="EMBL" id="QDH23031.1"/>
    </source>
</evidence>
<feature type="domain" description="RNA polymerase sigma factor 70 region 4 type 2" evidence="6">
    <location>
        <begin position="110"/>
        <end position="162"/>
    </location>
</feature>
<dbReference type="Pfam" id="PF04542">
    <property type="entry name" value="Sigma70_r2"/>
    <property type="match status" value="1"/>
</dbReference>
<dbReference type="InterPro" id="IPR014284">
    <property type="entry name" value="RNA_pol_sigma-70_dom"/>
</dbReference>
<evidence type="ECO:0000259" key="5">
    <source>
        <dbReference type="Pfam" id="PF04542"/>
    </source>
</evidence>
<dbReference type="EMBL" id="CP041217">
    <property type="protein sequence ID" value="QDH23031.1"/>
    <property type="molecule type" value="Genomic_DNA"/>
</dbReference>
<dbReference type="RefSeq" id="WP_141449568.1">
    <property type="nucleotide sequence ID" value="NZ_CP041217.1"/>
</dbReference>
<accession>A0A4Y6V333</accession>
<dbReference type="CDD" id="cd06171">
    <property type="entry name" value="Sigma70_r4"/>
    <property type="match status" value="1"/>
</dbReference>
<evidence type="ECO:0000313" key="8">
    <source>
        <dbReference type="Proteomes" id="UP000316968"/>
    </source>
</evidence>
<dbReference type="GO" id="GO:0016987">
    <property type="term" value="F:sigma factor activity"/>
    <property type="evidence" value="ECO:0007669"/>
    <property type="project" value="UniProtKB-KW"/>
</dbReference>
<dbReference type="KEGG" id="saca:FFV09_20555"/>
<dbReference type="InterPro" id="IPR036388">
    <property type="entry name" value="WH-like_DNA-bd_sf"/>
</dbReference>
<sequence length="175" mass="20527">MDNLAPESEAFRAVFLEYYPGVRRKLIALVKDEATAEDLAQEVFLRLYRNPPDDPRVIGAWLHRVLTRIAYDNTDRLVRQRKLQEKEEQYFDRQRTWESGEEALVRSEEREQINELLGELPERDRQALMLRYSGYSYAEIAEEVRVSPPRVGSLLSRAADKLRKRAAGKSSGWEW</sequence>
<dbReference type="Pfam" id="PF08281">
    <property type="entry name" value="Sigma70_r4_2"/>
    <property type="match status" value="1"/>
</dbReference>
<keyword evidence="8" id="KW-1185">Reference proteome</keyword>
<dbReference type="InterPro" id="IPR013325">
    <property type="entry name" value="RNA_pol_sigma_r2"/>
</dbReference>
<feature type="domain" description="RNA polymerase sigma-70 region 2" evidence="5">
    <location>
        <begin position="15"/>
        <end position="73"/>
    </location>
</feature>
<protein>
    <submittedName>
        <fullName evidence="7">Sigma-70 family RNA polymerase sigma factor</fullName>
    </submittedName>
</protein>
<evidence type="ECO:0000256" key="2">
    <source>
        <dbReference type="ARBA" id="ARBA00023015"/>
    </source>
</evidence>
<evidence type="ECO:0000256" key="3">
    <source>
        <dbReference type="ARBA" id="ARBA00023082"/>
    </source>
</evidence>
<evidence type="ECO:0000259" key="6">
    <source>
        <dbReference type="Pfam" id="PF08281"/>
    </source>
</evidence>
<dbReference type="AlphaFoldDB" id="A0A4Y6V333"/>
<dbReference type="Gene3D" id="1.10.1740.10">
    <property type="match status" value="1"/>
</dbReference>
<reference evidence="7 8" key="1">
    <citation type="submission" date="2019-06" db="EMBL/GenBank/DDBJ databases">
        <title>Saccharibacillus brassicae sp. nov., an endophytic bacterium isolated from Chinese cabbage seeds (Brassica pekinensis).</title>
        <authorList>
            <person name="Jiang L."/>
            <person name="Lee J."/>
            <person name="Kim S.W."/>
        </authorList>
    </citation>
    <scope>NUCLEOTIDE SEQUENCE [LARGE SCALE GENOMIC DNA]</scope>
    <source>
        <strain evidence="8">KCTC 43072 / ATSA2</strain>
    </source>
</reference>
<dbReference type="Gene3D" id="1.10.10.10">
    <property type="entry name" value="Winged helix-like DNA-binding domain superfamily/Winged helix DNA-binding domain"/>
    <property type="match status" value="1"/>
</dbReference>
<dbReference type="InterPro" id="IPR039425">
    <property type="entry name" value="RNA_pol_sigma-70-like"/>
</dbReference>
<dbReference type="InterPro" id="IPR007627">
    <property type="entry name" value="RNA_pol_sigma70_r2"/>
</dbReference>
<dbReference type="Proteomes" id="UP000316968">
    <property type="component" value="Chromosome"/>
</dbReference>
<dbReference type="InterPro" id="IPR013249">
    <property type="entry name" value="RNA_pol_sigma70_r4_t2"/>
</dbReference>
<dbReference type="InterPro" id="IPR013324">
    <property type="entry name" value="RNA_pol_sigma_r3/r4-like"/>
</dbReference>
<name>A0A4Y6V333_SACBS</name>
<dbReference type="SUPFAM" id="SSF88659">
    <property type="entry name" value="Sigma3 and sigma4 domains of RNA polymerase sigma factors"/>
    <property type="match status" value="1"/>
</dbReference>
<keyword evidence="3" id="KW-0731">Sigma factor</keyword>
<organism evidence="7 8">
    <name type="scientific">Saccharibacillus brassicae</name>
    <dbReference type="NCBI Taxonomy" id="2583377"/>
    <lineage>
        <taxon>Bacteria</taxon>
        <taxon>Bacillati</taxon>
        <taxon>Bacillota</taxon>
        <taxon>Bacilli</taxon>
        <taxon>Bacillales</taxon>
        <taxon>Paenibacillaceae</taxon>
        <taxon>Saccharibacillus</taxon>
    </lineage>
</organism>
<dbReference type="OrthoDB" id="9789355at2"/>
<proteinExistence type="inferred from homology"/>
<dbReference type="PANTHER" id="PTHR43133">
    <property type="entry name" value="RNA POLYMERASE ECF-TYPE SIGMA FACTO"/>
    <property type="match status" value="1"/>
</dbReference>
<keyword evidence="2" id="KW-0805">Transcription regulation</keyword>
<comment type="similarity">
    <text evidence="1">Belongs to the sigma-70 factor family. ECF subfamily.</text>
</comment>
<keyword evidence="4" id="KW-0804">Transcription</keyword>
<dbReference type="PANTHER" id="PTHR43133:SF51">
    <property type="entry name" value="RNA POLYMERASE SIGMA FACTOR"/>
    <property type="match status" value="1"/>
</dbReference>
<gene>
    <name evidence="7" type="ORF">FFV09_20555</name>
</gene>
<dbReference type="NCBIfam" id="TIGR02937">
    <property type="entry name" value="sigma70-ECF"/>
    <property type="match status" value="1"/>
</dbReference>